<keyword evidence="5" id="KW-1185">Reference proteome</keyword>
<keyword evidence="2" id="KW-0812">Transmembrane</keyword>
<gene>
    <name evidence="4" type="ORF">SAMN05216361_2649</name>
</gene>
<reference evidence="5" key="1">
    <citation type="submission" date="2016-11" db="EMBL/GenBank/DDBJ databases">
        <authorList>
            <person name="Varghese N."/>
            <person name="Submissions S."/>
        </authorList>
    </citation>
    <scope>NUCLEOTIDE SEQUENCE [LARGE SCALE GENOMIC DNA]</scope>
    <source>
        <strain evidence="5">CGMCC 1.8995</strain>
    </source>
</reference>
<dbReference type="AlphaFoldDB" id="A0A1M5LGE2"/>
<dbReference type="InterPro" id="IPR032389">
    <property type="entry name" value="GspB_C"/>
</dbReference>
<feature type="compositionally biased region" description="Polar residues" evidence="1">
    <location>
        <begin position="177"/>
        <end position="188"/>
    </location>
</feature>
<dbReference type="OrthoDB" id="5432325at2"/>
<evidence type="ECO:0000259" key="3">
    <source>
        <dbReference type="Pfam" id="PF16537"/>
    </source>
</evidence>
<sequence>MKTIAIQDAQPGMMITRVTQQNGPVKIQKSGLITSQTMIQGLIEMGVQEIEYDPDQTVEICLDDEQQVVSTPTQALLRGQFDSQARKADAAINEQFNRSLFLPTVNGLPAWWQRALKPVALYGLLGFGGLACGFVLAKLPVWYETIVSPAPIAQQPVAMPVPETTTGQQTSTPQQTSLNDSPVAQTEPEQTEKSEAIAQGEYTAATLPGPAAESIASESVVDENIINADPDDNVSVSPELMARFNKVLSDLEKEDSGEEPVPTQPKVTVHDDIKRIDQLPARLLTRLPTMDFSAHMYATVPRDRWVRVNGQDKTEGDWIDDRVQIVNIEAQRVILRFEGEVFAMTALTDW</sequence>
<accession>A0A1M5LGE2</accession>
<dbReference type="EMBL" id="FQWD01000004">
    <property type="protein sequence ID" value="SHG64035.1"/>
    <property type="molecule type" value="Genomic_DNA"/>
</dbReference>
<proteinExistence type="predicted"/>
<organism evidence="4 5">
    <name type="scientific">Marisediminitalea aggregata</name>
    <dbReference type="NCBI Taxonomy" id="634436"/>
    <lineage>
        <taxon>Bacteria</taxon>
        <taxon>Pseudomonadati</taxon>
        <taxon>Pseudomonadota</taxon>
        <taxon>Gammaproteobacteria</taxon>
        <taxon>Alteromonadales</taxon>
        <taxon>Alteromonadaceae</taxon>
        <taxon>Marisediminitalea</taxon>
    </lineage>
</organism>
<dbReference type="Pfam" id="PF16537">
    <property type="entry name" value="T2SSB"/>
    <property type="match status" value="1"/>
</dbReference>
<name>A0A1M5LGE2_9ALTE</name>
<protein>
    <submittedName>
        <fullName evidence="4">General secretion pathway protein B</fullName>
    </submittedName>
</protein>
<dbReference type="GO" id="GO:0015627">
    <property type="term" value="C:type II protein secretion system complex"/>
    <property type="evidence" value="ECO:0007669"/>
    <property type="project" value="InterPro"/>
</dbReference>
<feature type="region of interest" description="Disordered" evidence="1">
    <location>
        <begin position="162"/>
        <end position="194"/>
    </location>
</feature>
<evidence type="ECO:0000313" key="5">
    <source>
        <dbReference type="Proteomes" id="UP000184520"/>
    </source>
</evidence>
<evidence type="ECO:0000313" key="4">
    <source>
        <dbReference type="EMBL" id="SHG64035.1"/>
    </source>
</evidence>
<feature type="transmembrane region" description="Helical" evidence="2">
    <location>
        <begin position="119"/>
        <end position="143"/>
    </location>
</feature>
<dbReference type="RefSeq" id="WP_073323201.1">
    <property type="nucleotide sequence ID" value="NZ_FQWD01000004.1"/>
</dbReference>
<dbReference type="Proteomes" id="UP000184520">
    <property type="component" value="Unassembled WGS sequence"/>
</dbReference>
<evidence type="ECO:0000256" key="1">
    <source>
        <dbReference type="SAM" id="MobiDB-lite"/>
    </source>
</evidence>
<keyword evidence="2" id="KW-0472">Membrane</keyword>
<feature type="domain" description="Type II secretion system protein GspB C-terminal" evidence="3">
    <location>
        <begin position="287"/>
        <end position="345"/>
    </location>
</feature>
<feature type="compositionally biased region" description="Low complexity" evidence="1">
    <location>
        <begin position="164"/>
        <end position="176"/>
    </location>
</feature>
<keyword evidence="2" id="KW-1133">Transmembrane helix</keyword>
<evidence type="ECO:0000256" key="2">
    <source>
        <dbReference type="SAM" id="Phobius"/>
    </source>
</evidence>
<dbReference type="STRING" id="634436.SAMN05216361_2649"/>